<organism evidence="1">
    <name type="scientific">Zea mays</name>
    <name type="common">Maize</name>
    <dbReference type="NCBI Taxonomy" id="4577"/>
    <lineage>
        <taxon>Eukaryota</taxon>
        <taxon>Viridiplantae</taxon>
        <taxon>Streptophyta</taxon>
        <taxon>Embryophyta</taxon>
        <taxon>Tracheophyta</taxon>
        <taxon>Spermatophyta</taxon>
        <taxon>Magnoliopsida</taxon>
        <taxon>Liliopsida</taxon>
        <taxon>Poales</taxon>
        <taxon>Poaceae</taxon>
        <taxon>PACMAD clade</taxon>
        <taxon>Panicoideae</taxon>
        <taxon>Andropogonodae</taxon>
        <taxon>Andropogoneae</taxon>
        <taxon>Tripsacinae</taxon>
        <taxon>Zea</taxon>
    </lineage>
</organism>
<proteinExistence type="predicted"/>
<sequence length="41" mass="4754">MVIGALTRLIKMKMKLRKTHLLGKQGLQTRKQKQPLIQLIV</sequence>
<evidence type="ECO:0000313" key="1">
    <source>
        <dbReference type="EMBL" id="AQK91687.1"/>
    </source>
</evidence>
<dbReference type="EMBL" id="CM000784">
    <property type="protein sequence ID" value="AQK91687.1"/>
    <property type="molecule type" value="Genomic_DNA"/>
</dbReference>
<accession>A0A1D6FIT1</accession>
<protein>
    <submittedName>
        <fullName evidence="1">Protein LNK2</fullName>
    </submittedName>
</protein>
<dbReference type="AlphaFoldDB" id="A0A1D6FIT1"/>
<gene>
    <name evidence="1" type="ORF">ZEAMMB73_Zm00001d009330</name>
</gene>
<name>A0A1D6FIT1_MAIZE</name>
<reference evidence="1" key="1">
    <citation type="submission" date="2015-12" db="EMBL/GenBank/DDBJ databases">
        <title>Update maize B73 reference genome by single molecule sequencing technologies.</title>
        <authorList>
            <consortium name="Maize Genome Sequencing Project"/>
            <person name="Ware D."/>
        </authorList>
    </citation>
    <scope>NUCLEOTIDE SEQUENCE</scope>
    <source>
        <tissue evidence="1">Seedling</tissue>
    </source>
</reference>